<protein>
    <recommendedName>
        <fullName evidence="1">DUF6824 domain-containing protein</fullName>
    </recommendedName>
</protein>
<dbReference type="Proteomes" id="UP000198406">
    <property type="component" value="Unassembled WGS sequence"/>
</dbReference>
<proteinExistence type="predicted"/>
<dbReference type="AlphaFoldDB" id="A0A1Z5K480"/>
<dbReference type="Pfam" id="PF20710">
    <property type="entry name" value="DUF6824"/>
    <property type="match status" value="1"/>
</dbReference>
<keyword evidence="3" id="KW-1185">Reference proteome</keyword>
<dbReference type="InterPro" id="IPR049227">
    <property type="entry name" value="DUF6824"/>
</dbReference>
<feature type="domain" description="DUF6824" evidence="1">
    <location>
        <begin position="254"/>
        <end position="323"/>
    </location>
</feature>
<organism evidence="2 3">
    <name type="scientific">Fistulifera solaris</name>
    <name type="common">Oleaginous diatom</name>
    <dbReference type="NCBI Taxonomy" id="1519565"/>
    <lineage>
        <taxon>Eukaryota</taxon>
        <taxon>Sar</taxon>
        <taxon>Stramenopiles</taxon>
        <taxon>Ochrophyta</taxon>
        <taxon>Bacillariophyta</taxon>
        <taxon>Bacillariophyceae</taxon>
        <taxon>Bacillariophycidae</taxon>
        <taxon>Naviculales</taxon>
        <taxon>Naviculaceae</taxon>
        <taxon>Fistulifera</taxon>
    </lineage>
</organism>
<dbReference type="EMBL" id="BDSP01000152">
    <property type="protein sequence ID" value="GAX20891.1"/>
    <property type="molecule type" value="Genomic_DNA"/>
</dbReference>
<name>A0A1Z5K480_FISSO</name>
<comment type="caution">
    <text evidence="2">The sequence shown here is derived from an EMBL/GenBank/DDBJ whole genome shotgun (WGS) entry which is preliminary data.</text>
</comment>
<gene>
    <name evidence="2" type="ORF">FisN_7Hh212</name>
</gene>
<evidence type="ECO:0000313" key="3">
    <source>
        <dbReference type="Proteomes" id="UP000198406"/>
    </source>
</evidence>
<accession>A0A1Z5K480</accession>
<dbReference type="InParanoid" id="A0A1Z5K480"/>
<reference evidence="2 3" key="1">
    <citation type="journal article" date="2015" name="Plant Cell">
        <title>Oil accumulation by the oleaginous diatom Fistulifera solaris as revealed by the genome and transcriptome.</title>
        <authorList>
            <person name="Tanaka T."/>
            <person name="Maeda Y."/>
            <person name="Veluchamy A."/>
            <person name="Tanaka M."/>
            <person name="Abida H."/>
            <person name="Marechal E."/>
            <person name="Bowler C."/>
            <person name="Muto M."/>
            <person name="Sunaga Y."/>
            <person name="Tanaka M."/>
            <person name="Yoshino T."/>
            <person name="Taniguchi T."/>
            <person name="Fukuda Y."/>
            <person name="Nemoto M."/>
            <person name="Matsumoto M."/>
            <person name="Wong P.S."/>
            <person name="Aburatani S."/>
            <person name="Fujibuchi W."/>
        </authorList>
    </citation>
    <scope>NUCLEOTIDE SEQUENCE [LARGE SCALE GENOMIC DNA]</scope>
    <source>
        <strain evidence="2 3">JPCC DA0580</strain>
    </source>
</reference>
<sequence length="406" mass="45607">MAAPSAHKNREKHEMRHVALLMEVEKESLFASPDTYLVYILLMRKRSDLFTPSQTTQIFIMILDNIEITVADCLLNLSRARSSKTLPPKKRFHDLRAYENRQAKRSKMNACEDSQLRNNCKEIISQSFCIGDLTLNSQALPTSTTRAMYPIGQLQTHPFSPFSGYRKECSVGVDGTPCVFNTDAAISTTRKMLEAPVSPGSKTGSESEPIEDIEFEERSRSASVVSDDSIHDLKNIKTSALGTLDAEIEPTCDDVLIGTGRTCSSHEGNKRFHREIYDSCEEYFRADYKKGIVEKIINSVHRRGGRFLAGTKEGPWRLVADMDRLERNTRKSFHMAKKQREKEGQLSSSPSQKVAVLTDLSPQQGQQVAVYVPEARSFCTGWIEKKRANGDFFCALQRSTNGCSVA</sequence>
<evidence type="ECO:0000313" key="2">
    <source>
        <dbReference type="EMBL" id="GAX20891.1"/>
    </source>
</evidence>
<evidence type="ECO:0000259" key="1">
    <source>
        <dbReference type="Pfam" id="PF20710"/>
    </source>
</evidence>